<dbReference type="Pfam" id="PF13556">
    <property type="entry name" value="HTH_30"/>
    <property type="match status" value="1"/>
</dbReference>
<sequence length="507" mass="53883">MPLTVQMLLERGEHGLELAAEGSPGAVDRAVTWALISELPDPSPYLEGGELVLTTGSRLALGEAASREYVDRLVAGGAVALGFGASSFYQNVPRPLVEAAGEAGLPLLAVPATTRFAALSRLVAGHLSDERQRELNYAVSAQRDLTRASLSPYSARAIAERLAKAVRGWTLLLDAAGGFRAGMPAARMHVARVRIELPRLRDRANSASLSMTIAGESVVVLPLAVRGRVQGFLVVGRSTPLTAAEQAIVTTAVSLLCAELHSARGVLDSERQHRLAVFKAAVAGDVGLATAIGEALDTDFPEGDLRVAILGVPSGHERELLEHAEGDHGLRSLRALVAEWERGRVVVLMPPAEGDTRTLEALLRRIPLARGAVSDPTPPGELAAAWEQVRSVFTSSRGGAGVLTCAGDVATSGLMRFLDNDEVRGWARALLEPVTDKTGAAKIDLRHTLRTFLAHNGQSDASANALGIHRHTLRYRMGKVAEALGREVDDPAVRAELWIALQLDDQL</sequence>
<organism evidence="4 5">
    <name type="scientific">Amycolatopsis rubida</name>
    <dbReference type="NCBI Taxonomy" id="112413"/>
    <lineage>
        <taxon>Bacteria</taxon>
        <taxon>Bacillati</taxon>
        <taxon>Actinomycetota</taxon>
        <taxon>Actinomycetes</taxon>
        <taxon>Pseudonocardiales</taxon>
        <taxon>Pseudonocardiaceae</taxon>
        <taxon>Amycolatopsis</taxon>
    </lineage>
</organism>
<evidence type="ECO:0000313" key="4">
    <source>
        <dbReference type="EMBL" id="SFP37213.1"/>
    </source>
</evidence>
<dbReference type="InterPro" id="IPR042070">
    <property type="entry name" value="PucR_C-HTH_sf"/>
</dbReference>
<evidence type="ECO:0000313" key="3">
    <source>
        <dbReference type="EMBL" id="NEC57634.1"/>
    </source>
</evidence>
<dbReference type="InterPro" id="IPR025736">
    <property type="entry name" value="PucR_C-HTH_dom"/>
</dbReference>
<dbReference type="PANTHER" id="PTHR33744:SF1">
    <property type="entry name" value="DNA-BINDING TRANSCRIPTIONAL ACTIVATOR ADER"/>
    <property type="match status" value="1"/>
</dbReference>
<protein>
    <submittedName>
        <fullName evidence="3">PucR family transcriptional regulator</fullName>
    </submittedName>
    <submittedName>
        <fullName evidence="4">Purine catabolism regulatory protein</fullName>
    </submittedName>
</protein>
<feature type="domain" description="PucR C-terminal helix-turn-helix" evidence="2">
    <location>
        <begin position="445"/>
        <end position="502"/>
    </location>
</feature>
<evidence type="ECO:0000313" key="6">
    <source>
        <dbReference type="Proteomes" id="UP000470404"/>
    </source>
</evidence>
<dbReference type="InterPro" id="IPR051448">
    <property type="entry name" value="CdaR-like_regulators"/>
</dbReference>
<accession>A0A1I5PT60</accession>
<name>A0A1I5PT60_9PSEU</name>
<reference evidence="3 6" key="2">
    <citation type="submission" date="2020-01" db="EMBL/GenBank/DDBJ databases">
        <title>Insect and environment-associated Actinomycetes.</title>
        <authorList>
            <person name="Currrie C."/>
            <person name="Chevrette M."/>
            <person name="Carlson C."/>
            <person name="Stubbendieck R."/>
            <person name="Wendt-Pienkowski E."/>
        </authorList>
    </citation>
    <scope>NUCLEOTIDE SEQUENCE [LARGE SCALE GENOMIC DNA]</scope>
    <source>
        <strain evidence="3 6">SID8386</strain>
    </source>
</reference>
<reference evidence="4 5" key="1">
    <citation type="submission" date="2016-10" db="EMBL/GenBank/DDBJ databases">
        <authorList>
            <person name="de Groot N.N."/>
        </authorList>
    </citation>
    <scope>NUCLEOTIDE SEQUENCE [LARGE SCALE GENOMIC DNA]</scope>
    <source>
        <strain evidence="4 5">DSM 44637</strain>
    </source>
</reference>
<evidence type="ECO:0000259" key="2">
    <source>
        <dbReference type="Pfam" id="PF13556"/>
    </source>
</evidence>
<dbReference type="EMBL" id="JAAGNC010000092">
    <property type="protein sequence ID" value="NEC57634.1"/>
    <property type="molecule type" value="Genomic_DNA"/>
</dbReference>
<feature type="domain" description="Purine catabolism PurC-like" evidence="1">
    <location>
        <begin position="25"/>
        <end position="124"/>
    </location>
</feature>
<dbReference type="Pfam" id="PF07905">
    <property type="entry name" value="PucR"/>
    <property type="match status" value="1"/>
</dbReference>
<dbReference type="RefSeq" id="WP_067578957.1">
    <property type="nucleotide sequence ID" value="NZ_FOWC01000005.1"/>
</dbReference>
<proteinExistence type="predicted"/>
<keyword evidence="6" id="KW-1185">Reference proteome</keyword>
<dbReference type="AlphaFoldDB" id="A0A1I5PT60"/>
<dbReference type="InterPro" id="IPR012914">
    <property type="entry name" value="PucR_dom"/>
</dbReference>
<dbReference type="PANTHER" id="PTHR33744">
    <property type="entry name" value="CARBOHYDRATE DIACID REGULATOR"/>
    <property type="match status" value="1"/>
</dbReference>
<evidence type="ECO:0000313" key="5">
    <source>
        <dbReference type="Proteomes" id="UP000199137"/>
    </source>
</evidence>
<evidence type="ECO:0000259" key="1">
    <source>
        <dbReference type="Pfam" id="PF07905"/>
    </source>
</evidence>
<dbReference type="STRING" id="112413.SAMN05421854_10569"/>
<dbReference type="OrthoDB" id="8450798at2"/>
<dbReference type="Proteomes" id="UP000470404">
    <property type="component" value="Unassembled WGS sequence"/>
</dbReference>
<dbReference type="Proteomes" id="UP000199137">
    <property type="component" value="Unassembled WGS sequence"/>
</dbReference>
<dbReference type="EMBL" id="FOWC01000005">
    <property type="protein sequence ID" value="SFP37213.1"/>
    <property type="molecule type" value="Genomic_DNA"/>
</dbReference>
<dbReference type="Gene3D" id="1.10.10.2840">
    <property type="entry name" value="PucR C-terminal helix-turn-helix domain"/>
    <property type="match status" value="1"/>
</dbReference>
<gene>
    <name evidence="3" type="ORF">G3I59_19050</name>
    <name evidence="4" type="ORF">SAMN05421854_10569</name>
</gene>